<evidence type="ECO:0000313" key="3">
    <source>
        <dbReference type="Proteomes" id="UP000014680"/>
    </source>
</evidence>
<dbReference type="AlphaFoldDB" id="A0A0A1UBK8"/>
<keyword evidence="1" id="KW-0732">Signal</keyword>
<dbReference type="Proteomes" id="UP000014680">
    <property type="component" value="Unassembled WGS sequence"/>
</dbReference>
<keyword evidence="3" id="KW-1185">Reference proteome</keyword>
<accession>A0A0A1UBK8</accession>
<dbReference type="RefSeq" id="XP_004259382.1">
    <property type="nucleotide sequence ID" value="XM_004259334.1"/>
</dbReference>
<protein>
    <submittedName>
        <fullName evidence="2">Uncharacterized protein</fullName>
    </submittedName>
</protein>
<dbReference type="KEGG" id="eiv:EIN_369330"/>
<dbReference type="GeneID" id="14891716"/>
<dbReference type="EMBL" id="KB206332">
    <property type="protein sequence ID" value="ELP92611.1"/>
    <property type="molecule type" value="Genomic_DNA"/>
</dbReference>
<dbReference type="VEuPathDB" id="AmoebaDB:EIN_369330"/>
<gene>
    <name evidence="2" type="ORF">EIN_369330</name>
</gene>
<evidence type="ECO:0000256" key="1">
    <source>
        <dbReference type="SAM" id="SignalP"/>
    </source>
</evidence>
<evidence type="ECO:0000313" key="2">
    <source>
        <dbReference type="EMBL" id="ELP92611.1"/>
    </source>
</evidence>
<feature type="signal peptide" evidence="1">
    <location>
        <begin position="1"/>
        <end position="15"/>
    </location>
</feature>
<proteinExistence type="predicted"/>
<reference evidence="2 3" key="1">
    <citation type="submission" date="2012-10" db="EMBL/GenBank/DDBJ databases">
        <authorList>
            <person name="Zafar N."/>
            <person name="Inman J."/>
            <person name="Hall N."/>
            <person name="Lorenzi H."/>
            <person name="Caler E."/>
        </authorList>
    </citation>
    <scope>NUCLEOTIDE SEQUENCE [LARGE SCALE GENOMIC DNA]</scope>
    <source>
        <strain evidence="2 3">IP1</strain>
    </source>
</reference>
<feature type="chain" id="PRO_5013243694" evidence="1">
    <location>
        <begin position="16"/>
        <end position="198"/>
    </location>
</feature>
<name>A0A0A1UBK8_ENTIV</name>
<sequence length="198" mass="22848">MFILIIAFFSCNSLGFEDLGDQPSTRPNVEFEEALDFVSIEILRQMEAACSELVNNLEYISKIMVEKETACSLKNNIEKAIVGAIEINNEVKEVLAKNDAKGVSIMASNILKIFQRTNFEDFMKRFIFSKKILKSRMSKLKMGTDERRLAERAINNVASGPDYILKFVEKLKEHEKYKNDRNIDLIRGRIRDIPRPYN</sequence>
<organism evidence="2 3">
    <name type="scientific">Entamoeba invadens IP1</name>
    <dbReference type="NCBI Taxonomy" id="370355"/>
    <lineage>
        <taxon>Eukaryota</taxon>
        <taxon>Amoebozoa</taxon>
        <taxon>Evosea</taxon>
        <taxon>Archamoebae</taxon>
        <taxon>Mastigamoebida</taxon>
        <taxon>Entamoebidae</taxon>
        <taxon>Entamoeba</taxon>
    </lineage>
</organism>